<dbReference type="Proteomes" id="UP000031668">
    <property type="component" value="Unassembled WGS sequence"/>
</dbReference>
<sequence>MLPALTFCEPTRVVSYYERLEDYFNSLQIITRLRQILAYFEDTYIGRFYRTERSPPLLPIDFWNQYQRCLNEQPRTNNSVEGWHNAFSSLADAPKQNIYSFLHLLKDEMTIVDNKINTLEMNPAVTPSERANFSNERLRTLVARFNELDPIEYLRNIALLLNF</sequence>
<evidence type="ECO:0000313" key="2">
    <source>
        <dbReference type="Proteomes" id="UP000031668"/>
    </source>
</evidence>
<dbReference type="EMBL" id="JWZT01003712">
    <property type="protein sequence ID" value="KII65824.1"/>
    <property type="molecule type" value="Genomic_DNA"/>
</dbReference>
<protein>
    <submittedName>
        <fullName evidence="1">Uncharacterized protein</fullName>
    </submittedName>
</protein>
<keyword evidence="2" id="KW-1185">Reference proteome</keyword>
<reference evidence="1 2" key="1">
    <citation type="journal article" date="2014" name="Genome Biol. Evol.">
        <title>The genome of the myxosporean Thelohanellus kitauei shows adaptations to nutrient acquisition within its fish host.</title>
        <authorList>
            <person name="Yang Y."/>
            <person name="Xiong J."/>
            <person name="Zhou Z."/>
            <person name="Huo F."/>
            <person name="Miao W."/>
            <person name="Ran C."/>
            <person name="Liu Y."/>
            <person name="Zhang J."/>
            <person name="Feng J."/>
            <person name="Wang M."/>
            <person name="Wang M."/>
            <person name="Wang L."/>
            <person name="Yao B."/>
        </authorList>
    </citation>
    <scope>NUCLEOTIDE SEQUENCE [LARGE SCALE GENOMIC DNA]</scope>
    <source>
        <strain evidence="1">Wuqing</strain>
    </source>
</reference>
<evidence type="ECO:0000313" key="1">
    <source>
        <dbReference type="EMBL" id="KII65824.1"/>
    </source>
</evidence>
<dbReference type="OMA" id="SYYESAW"/>
<name>A0A0C2IK87_THEKT</name>
<proteinExistence type="predicted"/>
<dbReference type="AlphaFoldDB" id="A0A0C2IK87"/>
<comment type="caution">
    <text evidence="1">The sequence shown here is derived from an EMBL/GenBank/DDBJ whole genome shotgun (WGS) entry which is preliminary data.</text>
</comment>
<dbReference type="OrthoDB" id="10051448at2759"/>
<accession>A0A0C2IK87</accession>
<organism evidence="1 2">
    <name type="scientific">Thelohanellus kitauei</name>
    <name type="common">Myxosporean</name>
    <dbReference type="NCBI Taxonomy" id="669202"/>
    <lineage>
        <taxon>Eukaryota</taxon>
        <taxon>Metazoa</taxon>
        <taxon>Cnidaria</taxon>
        <taxon>Myxozoa</taxon>
        <taxon>Myxosporea</taxon>
        <taxon>Bivalvulida</taxon>
        <taxon>Platysporina</taxon>
        <taxon>Myxobolidae</taxon>
        <taxon>Thelohanellus</taxon>
    </lineage>
</organism>
<gene>
    <name evidence="1" type="ORF">RF11_04095</name>
</gene>